<name>A0A0V0GNZ9_SOLCH</name>
<feature type="non-terminal residue" evidence="1">
    <location>
        <position position="1"/>
    </location>
</feature>
<sequence>KVQCTRLPFFFCSFYLSCSDSGVGVRYGCGSRGRILNDLIFMIRGYGSMYGYECRDSPKK</sequence>
<accession>A0A0V0GNZ9</accession>
<reference evidence="1" key="1">
    <citation type="submission" date="2015-12" db="EMBL/GenBank/DDBJ databases">
        <title>Gene expression during late stages of embryo sac development: a critical building block for successful pollen-pistil interactions.</title>
        <authorList>
            <person name="Liu Y."/>
            <person name="Joly V."/>
            <person name="Sabar M."/>
            <person name="Matton D.P."/>
        </authorList>
    </citation>
    <scope>NUCLEOTIDE SEQUENCE</scope>
</reference>
<dbReference type="AlphaFoldDB" id="A0A0V0GNZ9"/>
<dbReference type="EMBL" id="GEDG01033982">
    <property type="protein sequence ID" value="JAP09970.1"/>
    <property type="molecule type" value="Transcribed_RNA"/>
</dbReference>
<protein>
    <submittedName>
        <fullName evidence="1">Putative ovule protein</fullName>
    </submittedName>
</protein>
<evidence type="ECO:0000313" key="1">
    <source>
        <dbReference type="EMBL" id="JAP09970.1"/>
    </source>
</evidence>
<proteinExistence type="predicted"/>
<organism evidence="1">
    <name type="scientific">Solanum chacoense</name>
    <name type="common">Chaco potato</name>
    <dbReference type="NCBI Taxonomy" id="4108"/>
    <lineage>
        <taxon>Eukaryota</taxon>
        <taxon>Viridiplantae</taxon>
        <taxon>Streptophyta</taxon>
        <taxon>Embryophyta</taxon>
        <taxon>Tracheophyta</taxon>
        <taxon>Spermatophyta</taxon>
        <taxon>Magnoliopsida</taxon>
        <taxon>eudicotyledons</taxon>
        <taxon>Gunneridae</taxon>
        <taxon>Pentapetalae</taxon>
        <taxon>asterids</taxon>
        <taxon>lamiids</taxon>
        <taxon>Solanales</taxon>
        <taxon>Solanaceae</taxon>
        <taxon>Solanoideae</taxon>
        <taxon>Solaneae</taxon>
        <taxon>Solanum</taxon>
    </lineage>
</organism>